<name>A0A6H0KLR8_9BACE</name>
<dbReference type="RefSeq" id="WP_167962157.1">
    <property type="nucleotide sequence ID" value="NZ_CP050831.1"/>
</dbReference>
<protein>
    <submittedName>
        <fullName evidence="1">Uncharacterized protein</fullName>
    </submittedName>
</protein>
<accession>A0A6H0KLR8</accession>
<dbReference type="AlphaFoldDB" id="A0A6H0KLR8"/>
<dbReference type="KEGG" id="bfc:BacF7301_09260"/>
<evidence type="ECO:0000313" key="1">
    <source>
        <dbReference type="EMBL" id="QIU94322.1"/>
    </source>
</evidence>
<dbReference type="Proteomes" id="UP000501780">
    <property type="component" value="Chromosome"/>
</dbReference>
<sequence length="47" mass="5284">MNVRPVAVRMQEWVFALSRQCTPTGDSGSRNLEGTEDVLYFAAYSET</sequence>
<gene>
    <name evidence="1" type="ORF">BacF7301_09260</name>
</gene>
<organism evidence="1 2">
    <name type="scientific">Bacteroides faecium</name>
    <dbReference type="NCBI Taxonomy" id="2715212"/>
    <lineage>
        <taxon>Bacteria</taxon>
        <taxon>Pseudomonadati</taxon>
        <taxon>Bacteroidota</taxon>
        <taxon>Bacteroidia</taxon>
        <taxon>Bacteroidales</taxon>
        <taxon>Bacteroidaceae</taxon>
        <taxon>Bacteroides</taxon>
    </lineage>
</organism>
<evidence type="ECO:0000313" key="2">
    <source>
        <dbReference type="Proteomes" id="UP000501780"/>
    </source>
</evidence>
<dbReference type="EMBL" id="CP050831">
    <property type="protein sequence ID" value="QIU94322.1"/>
    <property type="molecule type" value="Genomic_DNA"/>
</dbReference>
<reference evidence="1 2" key="1">
    <citation type="submission" date="2020-03" db="EMBL/GenBank/DDBJ databases">
        <title>Genomic analysis of Bacteroides faecium CBA7301.</title>
        <authorList>
            <person name="Kim J."/>
            <person name="Roh S.W."/>
        </authorList>
    </citation>
    <scope>NUCLEOTIDE SEQUENCE [LARGE SCALE GENOMIC DNA]</scope>
    <source>
        <strain evidence="1 2">CBA7301</strain>
    </source>
</reference>
<keyword evidence="2" id="KW-1185">Reference proteome</keyword>
<proteinExistence type="predicted"/>